<dbReference type="AlphaFoldDB" id="A0A0M8PN72"/>
<dbReference type="InterPro" id="IPR006311">
    <property type="entry name" value="TAT_signal"/>
</dbReference>
<proteinExistence type="predicted"/>
<feature type="region of interest" description="Disordered" evidence="1">
    <location>
        <begin position="530"/>
        <end position="556"/>
    </location>
</feature>
<gene>
    <name evidence="5" type="ORF">Z051_11485</name>
</gene>
<evidence type="ECO:0000259" key="3">
    <source>
        <dbReference type="Pfam" id="PF09423"/>
    </source>
</evidence>
<dbReference type="PANTHER" id="PTHR43606:SF2">
    <property type="entry name" value="ALKALINE PHOSPHATASE FAMILY PROTEIN (AFU_ORTHOLOGUE AFUA_5G03860)"/>
    <property type="match status" value="1"/>
</dbReference>
<feature type="domain" description="PhoD-like phosphatase metallophosphatase" evidence="3">
    <location>
        <begin position="153"/>
        <end position="511"/>
    </location>
</feature>
<keyword evidence="2" id="KW-0732">Signal</keyword>
<dbReference type="InterPro" id="IPR032093">
    <property type="entry name" value="PhoD_N"/>
</dbReference>
<dbReference type="Proteomes" id="UP000037712">
    <property type="component" value="Unassembled WGS sequence"/>
</dbReference>
<dbReference type="Pfam" id="PF09423">
    <property type="entry name" value="PhoD"/>
    <property type="match status" value="1"/>
</dbReference>
<evidence type="ECO:0000313" key="5">
    <source>
        <dbReference type="EMBL" id="KOS56122.1"/>
    </source>
</evidence>
<dbReference type="InterPro" id="IPR052900">
    <property type="entry name" value="Phospholipid_Metab_Enz"/>
</dbReference>
<feature type="signal peptide" evidence="2">
    <location>
        <begin position="1"/>
        <end position="37"/>
    </location>
</feature>
<evidence type="ECO:0000259" key="4">
    <source>
        <dbReference type="Pfam" id="PF16655"/>
    </source>
</evidence>
<dbReference type="PROSITE" id="PS51318">
    <property type="entry name" value="TAT"/>
    <property type="match status" value="1"/>
</dbReference>
<dbReference type="CDD" id="cd07389">
    <property type="entry name" value="MPP_PhoD"/>
    <property type="match status" value="1"/>
</dbReference>
<accession>A0A0M8PN72</accession>
<dbReference type="InterPro" id="IPR038607">
    <property type="entry name" value="PhoD-like_sf"/>
</dbReference>
<evidence type="ECO:0000313" key="6">
    <source>
        <dbReference type="Proteomes" id="UP000037712"/>
    </source>
</evidence>
<dbReference type="Pfam" id="PF16655">
    <property type="entry name" value="PhoD_N"/>
    <property type="match status" value="1"/>
</dbReference>
<organism evidence="5 6">
    <name type="scientific">Rhodococcus rhodochrous KG-21</name>
    <dbReference type="NCBI Taxonomy" id="1441923"/>
    <lineage>
        <taxon>Bacteria</taxon>
        <taxon>Bacillati</taxon>
        <taxon>Actinomycetota</taxon>
        <taxon>Actinomycetes</taxon>
        <taxon>Mycobacteriales</taxon>
        <taxon>Nocardiaceae</taxon>
        <taxon>Rhodococcus</taxon>
    </lineage>
</organism>
<dbReference type="PANTHER" id="PTHR43606">
    <property type="entry name" value="PHOSPHATASE, PUTATIVE (AFU_ORTHOLOGUE AFUA_6G08710)-RELATED"/>
    <property type="match status" value="1"/>
</dbReference>
<evidence type="ECO:0000256" key="2">
    <source>
        <dbReference type="SAM" id="SignalP"/>
    </source>
</evidence>
<dbReference type="PATRIC" id="fig|1441923.3.peg.2531"/>
<dbReference type="InterPro" id="IPR018946">
    <property type="entry name" value="PhoD-like_MPP"/>
</dbReference>
<dbReference type="Gene3D" id="2.60.40.380">
    <property type="entry name" value="Purple acid phosphatase-like, N-terminal"/>
    <property type="match status" value="1"/>
</dbReference>
<protein>
    <submittedName>
        <fullName evidence="5">Alkaline phosphatase</fullName>
    </submittedName>
</protein>
<dbReference type="EMBL" id="AZYO01000024">
    <property type="protein sequence ID" value="KOS56122.1"/>
    <property type="molecule type" value="Genomic_DNA"/>
</dbReference>
<feature type="domain" description="Phospholipase D N-terminal" evidence="4">
    <location>
        <begin position="44"/>
        <end position="140"/>
    </location>
</feature>
<name>A0A0M8PN72_RHORH</name>
<dbReference type="SUPFAM" id="SSF56300">
    <property type="entry name" value="Metallo-dependent phosphatases"/>
    <property type="match status" value="1"/>
</dbReference>
<reference evidence="6" key="2">
    <citation type="submission" date="2015-01" db="EMBL/GenBank/DDBJ databases">
        <title>Draft genome sequence of potential hydrocarbon metabolising strain of Rhodococcus rhodochrous.</title>
        <authorList>
            <person name="Aggarwal R.K."/>
            <person name="Dawar C."/>
        </authorList>
    </citation>
    <scope>NUCLEOTIDE SEQUENCE [LARGE SCALE GENOMIC DNA]</scope>
    <source>
        <strain evidence="6">KG-21</strain>
    </source>
</reference>
<dbReference type="InterPro" id="IPR029052">
    <property type="entry name" value="Metallo-depent_PP-like"/>
</dbReference>
<reference evidence="5 6" key="1">
    <citation type="journal article" date="2015" name="Genome Announc.">
        <title>Draft Genome Sequence of Rhodococcus rhodochrous Strain KG-21, a Soil Isolate from Oil Fields of Krishna-Godavari Basin, India.</title>
        <authorList>
            <person name="Dawar C."/>
            <person name="Aggarwal R.K."/>
        </authorList>
    </citation>
    <scope>NUCLEOTIDE SEQUENCE [LARGE SCALE GENOMIC DNA]</scope>
    <source>
        <strain evidence="5 6">KG-21</strain>
    </source>
</reference>
<dbReference type="Gene3D" id="3.60.21.70">
    <property type="entry name" value="PhoD-like phosphatase"/>
    <property type="match status" value="1"/>
</dbReference>
<evidence type="ECO:0000256" key="1">
    <source>
        <dbReference type="SAM" id="MobiDB-lite"/>
    </source>
</evidence>
<sequence>MSPTQSRVVSRRTALRAGGAVLGAAALAAVSASPASAQNAVFAHAVASGDPLPDRVILWTRVTPAPDAVPGSGLGAATAVRWEVATDGDFRDVVASGSVTTSPASDHTVKVDATGLEPDTAYFYRFTAGDVSSPVGRTRTAPGPDTDTDRLRFAVVSCSNWEAGFFGVYRHLAARPDLDAVVHLGDYLYEYGTGEYAAGGRRVVRPHDPRHEIVTLADYRIRHGQYKSDPDLQQLHALVPWIVVWDDHESANDAWSGGAENHNPAVEGPWTDRRAAALQAYLEWQPVRPGGTADAPRLYRRLQFGNLAELSMLDLRSYRSEQVNGRRIDDPERTITGAEQMAWLTAGVSSSGTRWQLVGNPVMFAPVLLPPLDERTTAALTAVAGIPAAGAPFNVDQWDGYPADRRRLLDAIRASGRDVVFLTGDIHSSWAADIPVDAANYPGAGTVATELVVPSVTSANIDELLGVAPRTVSPSIEAAVQATNRHIGYVELDSHGFGILDVTADAVQMDWFYVLDPTDPETGVRYGTSRRVAAGTPRLGPAGPLDPGAHRRADRP</sequence>
<comment type="caution">
    <text evidence="5">The sequence shown here is derived from an EMBL/GenBank/DDBJ whole genome shotgun (WGS) entry which is preliminary data.</text>
</comment>
<feature type="chain" id="PRO_5005819881" evidence="2">
    <location>
        <begin position="38"/>
        <end position="556"/>
    </location>
</feature>